<proteinExistence type="predicted"/>
<organism evidence="1 2">
    <name type="scientific">Cryptosporidium andersoni</name>
    <dbReference type="NCBI Taxonomy" id="117008"/>
    <lineage>
        <taxon>Eukaryota</taxon>
        <taxon>Sar</taxon>
        <taxon>Alveolata</taxon>
        <taxon>Apicomplexa</taxon>
        <taxon>Conoidasida</taxon>
        <taxon>Coccidia</taxon>
        <taxon>Eucoccidiorida</taxon>
        <taxon>Eimeriorina</taxon>
        <taxon>Cryptosporidiidae</taxon>
        <taxon>Cryptosporidium</taxon>
    </lineage>
</organism>
<evidence type="ECO:0008006" key="3">
    <source>
        <dbReference type="Google" id="ProtNLM"/>
    </source>
</evidence>
<dbReference type="RefSeq" id="XP_067069383.1">
    <property type="nucleotide sequence ID" value="XM_067211931.1"/>
</dbReference>
<sequence>MTLCQLQVGPNIVLPKSVCVGSDIYDEELDACLSKVNALESICPKNCRRDGLVCNCIEEVPLQSLCPSDYEPTGPKLCTKKIEIEALLECERGLKWVEKKQKCVGVKLSTPELVCLKNDSTLINGICLTYAKKALQNICSDGYTLQEEKLEVTAQNNKYNSRNVRNFSVLPQLGEDNKPITYSCVKLTITPYNYSCSENYRLNEDQQMCTIHKYIDPIPRCLEGYQYNKTLDNCVNILGEPANRICPKDYVLEGFKCVQSSFVLPEPRCRDGFIYSIDESTCIKVLREPPSMRCPSDDYVFDGKSCELRDVVKSNIVCSSGSSFDEKLQKCINQVVLPAQMRCNEGYNFDEEKRKCYKIEVKKSDKICPIGMQYSKEKDTCIKLDKRKSEKGCPYGFVISDTEQICIQENIDIPKLVCKEPYILMGGDCLLDVETDPNRVCPDGFKLDEKTGICILLDSVNANLGCPSEYSEYAEKCIRQVKKDPTSVCPVNSRLNPVTNECYSIKKSYKECPVGYKPANPTITQCIQVMSPSSNYHHHHNHYHNHQQFGNMNSVNIKTAPKPRNIFEVVY</sequence>
<keyword evidence="2" id="KW-1185">Reference proteome</keyword>
<protein>
    <recommendedName>
        <fullName evidence="3">Oocyst wall protein</fullName>
    </recommendedName>
</protein>
<dbReference type="Proteomes" id="UP000186804">
    <property type="component" value="Unassembled WGS sequence"/>
</dbReference>
<evidence type="ECO:0000313" key="2">
    <source>
        <dbReference type="Proteomes" id="UP000186804"/>
    </source>
</evidence>
<gene>
    <name evidence="1" type="ORF">cand_016970</name>
</gene>
<dbReference type="VEuPathDB" id="CryptoDB:cand_016970"/>
<dbReference type="EMBL" id="LRBS01000034">
    <property type="protein sequence ID" value="OII77537.1"/>
    <property type="molecule type" value="Genomic_DNA"/>
</dbReference>
<dbReference type="AlphaFoldDB" id="A0A1J4MTF3"/>
<reference evidence="1 2" key="1">
    <citation type="submission" date="2016-10" db="EMBL/GenBank/DDBJ databases">
        <title>Reductive evolution of mitochondrial metabolism and differential evolution of invasion-related proteins in Cryptosporidium.</title>
        <authorList>
            <person name="Liu S."/>
            <person name="Roellig D.M."/>
            <person name="Guo Y."/>
            <person name="Li N."/>
            <person name="Frace M.A."/>
            <person name="Tang K."/>
            <person name="Zhang L."/>
            <person name="Feng Y."/>
            <person name="Xiao L."/>
        </authorList>
    </citation>
    <scope>NUCLEOTIDE SEQUENCE [LARGE SCALE GENOMIC DNA]</scope>
    <source>
        <strain evidence="1">30847</strain>
    </source>
</reference>
<name>A0A1J4MTF3_9CRYT</name>
<dbReference type="OrthoDB" id="7250310at2759"/>
<accession>A0A1J4MTF3</accession>
<dbReference type="GeneID" id="92365882"/>
<comment type="caution">
    <text evidence="1">The sequence shown here is derived from an EMBL/GenBank/DDBJ whole genome shotgun (WGS) entry which is preliminary data.</text>
</comment>
<evidence type="ECO:0000313" key="1">
    <source>
        <dbReference type="EMBL" id="OII77537.1"/>
    </source>
</evidence>